<evidence type="ECO:0000313" key="4">
    <source>
        <dbReference type="EMBL" id="UJF33415.1"/>
    </source>
</evidence>
<dbReference type="InterPro" id="IPR001647">
    <property type="entry name" value="HTH_TetR"/>
</dbReference>
<dbReference type="SUPFAM" id="SSF46689">
    <property type="entry name" value="Homeodomain-like"/>
    <property type="match status" value="1"/>
</dbReference>
<dbReference type="RefSeq" id="WP_235119779.1">
    <property type="nucleotide sequence ID" value="NZ_CP090978.1"/>
</dbReference>
<sequence>MSVNPEDPRVIRTRQQFVQAFNDLVREKKNFYSISVHDITTQAAVNRTTFYAHFQDKYDFLEYWKTEKFQIFVNDRLPEDASFNADNLRILIQTIFDFLLQARQHSTPGDKQFESIFENAIHKKLHRFLLTWLHEANTQGFSHDTVEAKALVVSWGVFGSALQWSRNTQSRSEEWMVKEIIEVVLVDLAPFLEQKSW</sequence>
<feature type="domain" description="HTH tetR-type" evidence="3">
    <location>
        <begin position="11"/>
        <end position="72"/>
    </location>
</feature>
<name>A0ABY3SJU8_9BACL</name>
<feature type="DNA-binding region" description="H-T-H motif" evidence="2">
    <location>
        <begin position="35"/>
        <end position="54"/>
    </location>
</feature>
<dbReference type="PANTHER" id="PTHR43479">
    <property type="entry name" value="ACREF/ENVCD OPERON REPRESSOR-RELATED"/>
    <property type="match status" value="1"/>
</dbReference>
<dbReference type="InterPro" id="IPR050624">
    <property type="entry name" value="HTH-type_Tx_Regulator"/>
</dbReference>
<evidence type="ECO:0000313" key="5">
    <source>
        <dbReference type="Proteomes" id="UP001649230"/>
    </source>
</evidence>
<dbReference type="InterPro" id="IPR009057">
    <property type="entry name" value="Homeodomain-like_sf"/>
</dbReference>
<dbReference type="Proteomes" id="UP001649230">
    <property type="component" value="Chromosome"/>
</dbReference>
<accession>A0ABY3SJU8</accession>
<organism evidence="4 5">
    <name type="scientific">Paenibacillus hexagrammi</name>
    <dbReference type="NCBI Taxonomy" id="2908839"/>
    <lineage>
        <taxon>Bacteria</taxon>
        <taxon>Bacillati</taxon>
        <taxon>Bacillota</taxon>
        <taxon>Bacilli</taxon>
        <taxon>Bacillales</taxon>
        <taxon>Paenibacillaceae</taxon>
        <taxon>Paenibacillus</taxon>
    </lineage>
</organism>
<dbReference type="PROSITE" id="PS50977">
    <property type="entry name" value="HTH_TETR_2"/>
    <property type="match status" value="1"/>
</dbReference>
<evidence type="ECO:0000256" key="2">
    <source>
        <dbReference type="PROSITE-ProRule" id="PRU00335"/>
    </source>
</evidence>
<evidence type="ECO:0000256" key="1">
    <source>
        <dbReference type="ARBA" id="ARBA00023125"/>
    </source>
</evidence>
<evidence type="ECO:0000259" key="3">
    <source>
        <dbReference type="PROSITE" id="PS50977"/>
    </source>
</evidence>
<keyword evidence="5" id="KW-1185">Reference proteome</keyword>
<keyword evidence="1 2" id="KW-0238">DNA-binding</keyword>
<protein>
    <submittedName>
        <fullName evidence="4">TetR family transcriptional regulator</fullName>
    </submittedName>
</protein>
<reference evidence="4 5" key="1">
    <citation type="journal article" date="2024" name="Int. J. Syst. Evol. Microbiol.">
        <title>Paenibacillus hexagrammi sp. nov., a novel bacterium isolated from the gut content of Hexagrammos agrammus.</title>
        <authorList>
            <person name="Jung H.K."/>
            <person name="Kim D.G."/>
            <person name="Zin H."/>
            <person name="Park J."/>
            <person name="Jung H."/>
            <person name="Kim Y.O."/>
            <person name="Kong H.J."/>
            <person name="Kim J.W."/>
            <person name="Kim Y.S."/>
        </authorList>
    </citation>
    <scope>NUCLEOTIDE SEQUENCE [LARGE SCALE GENOMIC DNA]</scope>
    <source>
        <strain evidence="4 5">YPD9-1</strain>
    </source>
</reference>
<gene>
    <name evidence="4" type="ORF">L0M14_28565</name>
</gene>
<dbReference type="PANTHER" id="PTHR43479:SF7">
    <property type="entry name" value="TETR-FAMILY TRANSCRIPTIONAL REGULATOR"/>
    <property type="match status" value="1"/>
</dbReference>
<dbReference type="EMBL" id="CP090978">
    <property type="protein sequence ID" value="UJF33415.1"/>
    <property type="molecule type" value="Genomic_DNA"/>
</dbReference>
<proteinExistence type="predicted"/>
<dbReference type="Gene3D" id="1.10.357.10">
    <property type="entry name" value="Tetracycline Repressor, domain 2"/>
    <property type="match status" value="1"/>
</dbReference>